<dbReference type="GO" id="GO:0016829">
    <property type="term" value="F:lyase activity"/>
    <property type="evidence" value="ECO:0007669"/>
    <property type="project" value="UniProtKB-KW"/>
</dbReference>
<dbReference type="OrthoDB" id="197869at2"/>
<dbReference type="Gene3D" id="2.30.130.110">
    <property type="match status" value="1"/>
</dbReference>
<accession>A0A0S2K476</accession>
<dbReference type="SMART" id="SM00858">
    <property type="entry name" value="SAF"/>
    <property type="match status" value="1"/>
</dbReference>
<feature type="domain" description="SAF" evidence="2">
    <location>
        <begin position="11"/>
        <end position="82"/>
    </location>
</feature>
<name>A0A0S2K476_9GAMM</name>
<evidence type="ECO:0000256" key="1">
    <source>
        <dbReference type="ARBA" id="ARBA00023239"/>
    </source>
</evidence>
<evidence type="ECO:0000313" key="4">
    <source>
        <dbReference type="Proteomes" id="UP000061457"/>
    </source>
</evidence>
<dbReference type="CDD" id="cd11613">
    <property type="entry name" value="SAF_AH_GD"/>
    <property type="match status" value="1"/>
</dbReference>
<dbReference type="KEGG" id="pphe:PP2015_2374"/>
<dbReference type="InterPro" id="IPR044144">
    <property type="entry name" value="SAF_UxaA/GarD"/>
</dbReference>
<dbReference type="EMBL" id="CP013187">
    <property type="protein sequence ID" value="ALO42867.1"/>
    <property type="molecule type" value="Genomic_DNA"/>
</dbReference>
<evidence type="ECO:0000313" key="3">
    <source>
        <dbReference type="EMBL" id="ALO42867.1"/>
    </source>
</evidence>
<dbReference type="AlphaFoldDB" id="A0A0S2K476"/>
<dbReference type="STRING" id="161398.PP2015_2374"/>
<proteinExistence type="predicted"/>
<organism evidence="3 4">
    <name type="scientific">Pseudoalteromonas phenolica</name>
    <dbReference type="NCBI Taxonomy" id="161398"/>
    <lineage>
        <taxon>Bacteria</taxon>
        <taxon>Pseudomonadati</taxon>
        <taxon>Pseudomonadota</taxon>
        <taxon>Gammaproteobacteria</taxon>
        <taxon>Alteromonadales</taxon>
        <taxon>Pseudoalteromonadaceae</taxon>
        <taxon>Pseudoalteromonas</taxon>
    </lineage>
</organism>
<evidence type="ECO:0000259" key="2">
    <source>
        <dbReference type="SMART" id="SM00858"/>
    </source>
</evidence>
<gene>
    <name evidence="3" type="ORF">PP2015_2374</name>
</gene>
<dbReference type="InterPro" id="IPR013974">
    <property type="entry name" value="SAF"/>
</dbReference>
<protein>
    <submittedName>
        <fullName evidence="3">SAF domain protein</fullName>
    </submittedName>
</protein>
<dbReference type="Proteomes" id="UP000061457">
    <property type="component" value="Chromosome I"/>
</dbReference>
<reference evidence="4" key="1">
    <citation type="submission" date="2015-11" db="EMBL/GenBank/DDBJ databases">
        <authorList>
            <person name="Kim K.M."/>
        </authorList>
    </citation>
    <scope>NUCLEOTIDE SEQUENCE [LARGE SCALE GENOMIC DNA]</scope>
    <source>
        <strain evidence="4">KCTC 12086</strain>
    </source>
</reference>
<keyword evidence="1" id="KW-0456">Lyase</keyword>
<dbReference type="RefSeq" id="WP_058030569.1">
    <property type="nucleotide sequence ID" value="NZ_CP013187.1"/>
</dbReference>
<keyword evidence="4" id="KW-1185">Reference proteome</keyword>
<dbReference type="PATRIC" id="fig|161398.10.peg.2423"/>
<sequence length="98" mass="10838">MSEIILINNEDNVLICCSPLKKGQEISIDSVKYKLESDLDIGHKIARKALSKGDKVIKYGVSIGSMLSDTEIGQHVHLHNMKSDYISSHTRQSKVGEA</sequence>